<gene>
    <name evidence="2" type="ORF">LAL4801_02134</name>
</gene>
<protein>
    <recommendedName>
        <fullName evidence="4">Heme-binding protein</fullName>
    </recommendedName>
</protein>
<dbReference type="RefSeq" id="WP_022998119.1">
    <property type="nucleotide sequence ID" value="NZ_CP045617.1"/>
</dbReference>
<dbReference type="InterPro" id="IPR052517">
    <property type="entry name" value="GlcG_carb_metab_protein"/>
</dbReference>
<proteinExistence type="predicted"/>
<feature type="signal peptide" evidence="1">
    <location>
        <begin position="1"/>
        <end position="19"/>
    </location>
</feature>
<reference evidence="3" key="1">
    <citation type="submission" date="2015-07" db="EMBL/GenBank/DDBJ databases">
        <authorList>
            <person name="Rodrigo-Torres Lidia"/>
            <person name="Arahal R.David."/>
        </authorList>
    </citation>
    <scope>NUCLEOTIDE SEQUENCE [LARGE SCALE GENOMIC DNA]</scope>
    <source>
        <strain evidence="3">CECT 4801</strain>
    </source>
</reference>
<dbReference type="OrthoDB" id="5786851at2"/>
<evidence type="ECO:0000256" key="1">
    <source>
        <dbReference type="SAM" id="SignalP"/>
    </source>
</evidence>
<name>A0A0M6Y1W4_9HYPH</name>
<keyword evidence="1" id="KW-0732">Signal</keyword>
<dbReference type="KEGG" id="lagg:B0E33_19305"/>
<evidence type="ECO:0000313" key="3">
    <source>
        <dbReference type="Proteomes" id="UP000048926"/>
    </source>
</evidence>
<dbReference type="Proteomes" id="UP000048926">
    <property type="component" value="Unassembled WGS sequence"/>
</dbReference>
<keyword evidence="3" id="KW-1185">Reference proteome</keyword>
<dbReference type="Pfam" id="PF03928">
    <property type="entry name" value="HbpS-like"/>
    <property type="match status" value="1"/>
</dbReference>
<dbReference type="SUPFAM" id="SSF143744">
    <property type="entry name" value="GlcG-like"/>
    <property type="match status" value="1"/>
</dbReference>
<dbReference type="AlphaFoldDB" id="A0A0M6Y1W4"/>
<dbReference type="STRING" id="187304.B0E33_19305"/>
<dbReference type="Gene3D" id="3.30.450.150">
    <property type="entry name" value="Haem-degrading domain"/>
    <property type="match status" value="1"/>
</dbReference>
<evidence type="ECO:0008006" key="4">
    <source>
        <dbReference type="Google" id="ProtNLM"/>
    </source>
</evidence>
<dbReference type="PANTHER" id="PTHR34309:SF10">
    <property type="entry name" value="SLR1406 PROTEIN"/>
    <property type="match status" value="1"/>
</dbReference>
<feature type="chain" id="PRO_5005807671" description="Heme-binding protein" evidence="1">
    <location>
        <begin position="20"/>
        <end position="163"/>
    </location>
</feature>
<accession>A0A0M6Y1W4</accession>
<dbReference type="PANTHER" id="PTHR34309">
    <property type="entry name" value="SLR1406 PROTEIN"/>
    <property type="match status" value="1"/>
</dbReference>
<organism evidence="2 3">
    <name type="scientific">Roseibium aggregatum</name>
    <dbReference type="NCBI Taxonomy" id="187304"/>
    <lineage>
        <taxon>Bacteria</taxon>
        <taxon>Pseudomonadati</taxon>
        <taxon>Pseudomonadota</taxon>
        <taxon>Alphaproteobacteria</taxon>
        <taxon>Hyphomicrobiales</taxon>
        <taxon>Stappiaceae</taxon>
        <taxon>Roseibium</taxon>
    </lineage>
</organism>
<dbReference type="InterPro" id="IPR005624">
    <property type="entry name" value="PduO/GlcC-like"/>
</dbReference>
<sequence>MRRALMFLAILLLPVPANSQSAATHMVEVLDMHLAMRAALRAVEVCNEAGFQAGASVVDRFGVEQVTLRSNMGGAHVAETARRKAWTAASFNLPSSDLGSLAGPGGEASLAAIPGALPLAGGLPIVSATGMLLGAIGVAGGGGGENEAKCAKAGLDAIADQLK</sequence>
<evidence type="ECO:0000313" key="2">
    <source>
        <dbReference type="EMBL" id="CTQ43694.1"/>
    </source>
</evidence>
<dbReference type="InterPro" id="IPR038084">
    <property type="entry name" value="PduO/GlcC-like_sf"/>
</dbReference>
<dbReference type="EMBL" id="CXST01000001">
    <property type="protein sequence ID" value="CTQ43694.1"/>
    <property type="molecule type" value="Genomic_DNA"/>
</dbReference>